<feature type="compositionally biased region" description="Polar residues" evidence="1">
    <location>
        <begin position="490"/>
        <end position="506"/>
    </location>
</feature>
<dbReference type="Pfam" id="PF19114">
    <property type="entry name" value="EsV_1_7_cys"/>
    <property type="match status" value="7"/>
</dbReference>
<gene>
    <name evidence="2" type="ORF">COCSUDRAFT_64687</name>
</gene>
<evidence type="ECO:0000256" key="1">
    <source>
        <dbReference type="SAM" id="MobiDB-lite"/>
    </source>
</evidence>
<evidence type="ECO:0008006" key="4">
    <source>
        <dbReference type="Google" id="ProtNLM"/>
    </source>
</evidence>
<protein>
    <recommendedName>
        <fullName evidence="4">EsV-1-7</fullName>
    </recommendedName>
</protein>
<feature type="region of interest" description="Disordered" evidence="1">
    <location>
        <begin position="475"/>
        <end position="519"/>
    </location>
</feature>
<sequence length="519" mass="55488">MVGMKSRCSHPGCKTWAYFNNPGEQRGYFCSAHKEPGMVDVVNKLCEHPNCNKHPNFNHPGATHAQFCSQHKEPGMVNVNIRDRQCAVQMCSKYPSCNFPGQTDGLYCGKHKEDGMVNVTSRHCSFPGCIKQPNFHHPGNTRGMFCCAHKADGMVNVVSKPCQSPGCTKQPSFNFPGQSQGLFCSPHKQPGMVNVKQKHCGADGCTNRPSFNFPGTNSGIFCSAHKLENMVDVRNKHCVHPECNKCPSFNYPDKTPGVYCGLHKLAGMVDVKHKRDRSNLGGSGSLQQQAAQQPSQEMPMDYSAQAGAGKPEDVQQLGAQQGGFQGAETDMTAAEAVAAALNMSADASALGIPTHVDHLGQPVADGYMAAGHDAAAQQEYAMHLNQDQAAAAAGYEQVGYDQSGLTHEQMAVAAAHAAYGGGQPAAYDQASYDAAMQAGTYDPGAYAQAHEHVPVEAYEQAGAGAMPDQVAQGLYAQPHHGGYGHDAAVNGQQQQPVQHGSYTAQVTGDGEPEKRQRVE</sequence>
<dbReference type="KEGG" id="csl:COCSUDRAFT_64687"/>
<dbReference type="EMBL" id="AGSI01000002">
    <property type="protein sequence ID" value="EIE26852.1"/>
    <property type="molecule type" value="Genomic_DNA"/>
</dbReference>
<name>I0Z883_COCSC</name>
<dbReference type="Gene3D" id="6.10.140.110">
    <property type="match status" value="4"/>
</dbReference>
<reference evidence="2 3" key="1">
    <citation type="journal article" date="2012" name="Genome Biol.">
        <title>The genome of the polar eukaryotic microalga coccomyxa subellipsoidea reveals traits of cold adaptation.</title>
        <authorList>
            <person name="Blanc G."/>
            <person name="Agarkova I."/>
            <person name="Grimwood J."/>
            <person name="Kuo A."/>
            <person name="Brueggeman A."/>
            <person name="Dunigan D."/>
            <person name="Gurnon J."/>
            <person name="Ladunga I."/>
            <person name="Lindquist E."/>
            <person name="Lucas S."/>
            <person name="Pangilinan J."/>
            <person name="Proschold T."/>
            <person name="Salamov A."/>
            <person name="Schmutz J."/>
            <person name="Weeks D."/>
            <person name="Yamada T."/>
            <person name="Claverie J.M."/>
            <person name="Grigoriev I."/>
            <person name="Van Etten J."/>
            <person name="Lomsadze A."/>
            <person name="Borodovsky M."/>
        </authorList>
    </citation>
    <scope>NUCLEOTIDE SEQUENCE [LARGE SCALE GENOMIC DNA]</scope>
    <source>
        <strain evidence="2 3">C-169</strain>
    </source>
</reference>
<dbReference type="AlphaFoldDB" id="I0Z883"/>
<comment type="caution">
    <text evidence="2">The sequence shown here is derived from an EMBL/GenBank/DDBJ whole genome shotgun (WGS) entry which is preliminary data.</text>
</comment>
<accession>I0Z883</accession>
<dbReference type="GeneID" id="17044862"/>
<evidence type="ECO:0000313" key="3">
    <source>
        <dbReference type="Proteomes" id="UP000007264"/>
    </source>
</evidence>
<dbReference type="InterPro" id="IPR043822">
    <property type="entry name" value="EsV_1_7_cys"/>
</dbReference>
<feature type="region of interest" description="Disordered" evidence="1">
    <location>
        <begin position="275"/>
        <end position="310"/>
    </location>
</feature>
<dbReference type="eggNOG" id="ENOG502RXW0">
    <property type="taxonomic scope" value="Eukaryota"/>
</dbReference>
<dbReference type="OrthoDB" id="2441233at2759"/>
<keyword evidence="3" id="KW-1185">Reference proteome</keyword>
<dbReference type="SMART" id="SM01425">
    <property type="entry name" value="EsV_1_7"/>
    <property type="match status" value="7"/>
</dbReference>
<evidence type="ECO:0000313" key="2">
    <source>
        <dbReference type="EMBL" id="EIE26852.1"/>
    </source>
</evidence>
<proteinExistence type="predicted"/>
<dbReference type="Proteomes" id="UP000007264">
    <property type="component" value="Unassembled WGS sequence"/>
</dbReference>
<organism evidence="2 3">
    <name type="scientific">Coccomyxa subellipsoidea (strain C-169)</name>
    <name type="common">Green microalga</name>
    <dbReference type="NCBI Taxonomy" id="574566"/>
    <lineage>
        <taxon>Eukaryota</taxon>
        <taxon>Viridiplantae</taxon>
        <taxon>Chlorophyta</taxon>
        <taxon>core chlorophytes</taxon>
        <taxon>Trebouxiophyceae</taxon>
        <taxon>Trebouxiophyceae incertae sedis</taxon>
        <taxon>Coccomyxaceae</taxon>
        <taxon>Coccomyxa</taxon>
        <taxon>Coccomyxa subellipsoidea</taxon>
    </lineage>
</organism>
<feature type="compositionally biased region" description="Low complexity" evidence="1">
    <location>
        <begin position="285"/>
        <end position="296"/>
    </location>
</feature>
<dbReference type="RefSeq" id="XP_005651396.1">
    <property type="nucleotide sequence ID" value="XM_005651339.1"/>
</dbReference>